<reference evidence="1" key="1">
    <citation type="journal article" date="2021" name="Open Biol.">
        <title>Shared evolutionary footprints suggest mitochondrial oxidative damage underlies multiple complex I losses in fungi.</title>
        <authorList>
            <person name="Schikora-Tamarit M.A."/>
            <person name="Marcet-Houben M."/>
            <person name="Nosek J."/>
            <person name="Gabaldon T."/>
        </authorList>
    </citation>
    <scope>NUCLEOTIDE SEQUENCE</scope>
    <source>
        <strain evidence="1">CBS2887</strain>
    </source>
</reference>
<sequence>MITPQVFSLIKALTDSMSFGLATLTPGTSGANGNWYFGFGVKDKAPMDLPWKEVSKVMNSVLFGEIFLPYFLANLKAASLASVPELAKNTLEALCIPPDCLVFSTKFLESLPVHKLWNKLEEWTKVVDWSAIMAATCGSA</sequence>
<evidence type="ECO:0000313" key="2">
    <source>
        <dbReference type="Proteomes" id="UP000774326"/>
    </source>
</evidence>
<accession>A0A9P8Q8T6</accession>
<reference evidence="1" key="2">
    <citation type="submission" date="2021-01" db="EMBL/GenBank/DDBJ databases">
        <authorList>
            <person name="Schikora-Tamarit M.A."/>
        </authorList>
    </citation>
    <scope>NUCLEOTIDE SEQUENCE</scope>
    <source>
        <strain evidence="1">CBS2887</strain>
    </source>
</reference>
<keyword evidence="2" id="KW-1185">Reference proteome</keyword>
<evidence type="ECO:0000313" key="1">
    <source>
        <dbReference type="EMBL" id="KAH3686122.1"/>
    </source>
</evidence>
<comment type="caution">
    <text evidence="1">The sequence shown here is derived from an EMBL/GenBank/DDBJ whole genome shotgun (WGS) entry which is preliminary data.</text>
</comment>
<protein>
    <submittedName>
        <fullName evidence="1">Uncharacterized protein</fullName>
    </submittedName>
</protein>
<name>A0A9P8Q8T6_WICPI</name>
<dbReference type="AlphaFoldDB" id="A0A9P8Q8T6"/>
<gene>
    <name evidence="1" type="ORF">WICPIJ_002906</name>
</gene>
<proteinExistence type="predicted"/>
<dbReference type="EMBL" id="JAEUBG010001630">
    <property type="protein sequence ID" value="KAH3686122.1"/>
    <property type="molecule type" value="Genomic_DNA"/>
</dbReference>
<dbReference type="Proteomes" id="UP000774326">
    <property type="component" value="Unassembled WGS sequence"/>
</dbReference>
<dbReference type="OrthoDB" id="10435017at2759"/>
<organism evidence="1 2">
    <name type="scientific">Wickerhamomyces pijperi</name>
    <name type="common">Yeast</name>
    <name type="synonym">Pichia pijperi</name>
    <dbReference type="NCBI Taxonomy" id="599730"/>
    <lineage>
        <taxon>Eukaryota</taxon>
        <taxon>Fungi</taxon>
        <taxon>Dikarya</taxon>
        <taxon>Ascomycota</taxon>
        <taxon>Saccharomycotina</taxon>
        <taxon>Saccharomycetes</taxon>
        <taxon>Phaffomycetales</taxon>
        <taxon>Wickerhamomycetaceae</taxon>
        <taxon>Wickerhamomyces</taxon>
    </lineage>
</organism>